<evidence type="ECO:0000313" key="1">
    <source>
        <dbReference type="EMBL" id="ADU44135.1"/>
    </source>
</evidence>
<reference evidence="1" key="1">
    <citation type="submission" date="2010-12" db="EMBL/GenBank/DDBJ databases">
        <title>Complete sequence of Rhodopseudomonas palustris DX-1.</title>
        <authorList>
            <consortium name="US DOE Joint Genome Institute"/>
            <person name="Lucas S."/>
            <person name="Copeland A."/>
            <person name="Lapidus A."/>
            <person name="Cheng J.-F."/>
            <person name="Goodwin L."/>
            <person name="Pitluck S."/>
            <person name="Misra M."/>
            <person name="Chertkov O."/>
            <person name="Detter J.C."/>
            <person name="Han C."/>
            <person name="Tapia R."/>
            <person name="Land M."/>
            <person name="Hauser L."/>
            <person name="Kyrpides N."/>
            <person name="Ivanova N."/>
            <person name="Ovchinnikova G."/>
            <person name="Logan B."/>
            <person name="Oda Y."/>
            <person name="Harwood C."/>
            <person name="Woyke T."/>
        </authorList>
    </citation>
    <scope>NUCLEOTIDE SEQUENCE [LARGE SCALE GENOMIC DNA]</scope>
    <source>
        <strain evidence="1">DX-1</strain>
    </source>
</reference>
<gene>
    <name evidence="1" type="ordered locus">Rpdx1_2544</name>
</gene>
<sequence length="129" mass="13995">MAAPATARKGAKPPSLRDLCQELIDISRRPEIVAAMSRIDEIKSELKERAKLDGKFREEFPGIGYVSGSPATPERVTGEEPVLAVAAWLAARQSQRDKLLEQGLVTIQPIVKGAYHGRVEVKLYAASGA</sequence>
<proteinExistence type="predicted"/>
<organism evidence="1 2">
    <name type="scientific">Rhodopseudomonas palustris (strain DX-1)</name>
    <dbReference type="NCBI Taxonomy" id="652103"/>
    <lineage>
        <taxon>Bacteria</taxon>
        <taxon>Pseudomonadati</taxon>
        <taxon>Pseudomonadota</taxon>
        <taxon>Alphaproteobacteria</taxon>
        <taxon>Hyphomicrobiales</taxon>
        <taxon>Nitrobacteraceae</taxon>
        <taxon>Rhodopseudomonas</taxon>
    </lineage>
</organism>
<dbReference type="KEGG" id="rpx:Rpdx1_2544"/>
<accession>E6VGJ5</accession>
<dbReference type="HOGENOM" id="CLU_1990300_0_0_5"/>
<dbReference type="OrthoDB" id="4070623at2"/>
<dbReference type="Proteomes" id="UP000001402">
    <property type="component" value="Chromosome"/>
</dbReference>
<dbReference type="EMBL" id="CP002418">
    <property type="protein sequence ID" value="ADU44135.1"/>
    <property type="molecule type" value="Genomic_DNA"/>
</dbReference>
<dbReference type="BioCyc" id="RPAL652103:RPDX1_RS12520-MONOMER"/>
<evidence type="ECO:0000313" key="2">
    <source>
        <dbReference type="Proteomes" id="UP000001402"/>
    </source>
</evidence>
<dbReference type="STRING" id="652103.Rpdx1_2544"/>
<name>E6VGJ5_RHOPX</name>
<dbReference type="AlphaFoldDB" id="E6VGJ5"/>
<protein>
    <submittedName>
        <fullName evidence="1">Uncharacterized protein</fullName>
    </submittedName>
</protein>